<evidence type="ECO:0000256" key="2">
    <source>
        <dbReference type="ARBA" id="ARBA00022679"/>
    </source>
</evidence>
<dbReference type="PANTHER" id="PTHR11104:SF0">
    <property type="entry name" value="SPBETA PROPHAGE-DERIVED AMINOGLYCOSIDE N(3')-ACETYLTRANSFERASE-LIKE PROTEIN YOKD"/>
    <property type="match status" value="1"/>
</dbReference>
<keyword evidence="2" id="KW-0808">Transferase</keyword>
<dbReference type="Pfam" id="PF02522">
    <property type="entry name" value="Antibiotic_NAT"/>
    <property type="match status" value="1"/>
</dbReference>
<dbReference type="Proteomes" id="UP001321018">
    <property type="component" value="Unassembled WGS sequence"/>
</dbReference>
<evidence type="ECO:0000256" key="3">
    <source>
        <dbReference type="ARBA" id="ARBA00023315"/>
    </source>
</evidence>
<comment type="similarity">
    <text evidence="1">Belongs to the antibiotic N-acetyltransferase family.</text>
</comment>
<evidence type="ECO:0000313" key="4">
    <source>
        <dbReference type="EMBL" id="MCU4742509.1"/>
    </source>
</evidence>
<evidence type="ECO:0000256" key="1">
    <source>
        <dbReference type="ARBA" id="ARBA00006383"/>
    </source>
</evidence>
<dbReference type="PANTHER" id="PTHR11104">
    <property type="entry name" value="AMINOGLYCOSIDE N3-ACETYLTRANSFERASE"/>
    <property type="match status" value="1"/>
</dbReference>
<evidence type="ECO:0000313" key="5">
    <source>
        <dbReference type="Proteomes" id="UP001321018"/>
    </source>
</evidence>
<dbReference type="AlphaFoldDB" id="A0AAP2YZL6"/>
<accession>A0AAP2YZL6</accession>
<dbReference type="GO" id="GO:0046677">
    <property type="term" value="P:response to antibiotic"/>
    <property type="evidence" value="ECO:0007669"/>
    <property type="project" value="InterPro"/>
</dbReference>
<dbReference type="InterPro" id="IPR028345">
    <property type="entry name" value="Antibiotic_NAT-like"/>
</dbReference>
<reference evidence="4" key="1">
    <citation type="submission" date="2022-09" db="EMBL/GenBank/DDBJ databases">
        <title>Enrichment on poylsaccharides allowed isolation of novel metabolic and taxonomic groups of Haloarchaea.</title>
        <authorList>
            <person name="Sorokin D.Y."/>
            <person name="Elcheninov A.G."/>
            <person name="Khizhniak T.V."/>
            <person name="Kolganova T.V."/>
            <person name="Kublanov I.V."/>
        </authorList>
    </citation>
    <scope>NUCLEOTIDE SEQUENCE</scope>
    <source>
        <strain evidence="4">AArc-xg1-1</strain>
    </source>
</reference>
<dbReference type="EMBL" id="JAOPKA010000008">
    <property type="protein sequence ID" value="MCU4742509.1"/>
    <property type="molecule type" value="Genomic_DNA"/>
</dbReference>
<dbReference type="InterPro" id="IPR003679">
    <property type="entry name" value="Amioglycoside_AcTrfase"/>
</dbReference>
<gene>
    <name evidence="4" type="ORF">OB960_14015</name>
</gene>
<comment type="caution">
    <text evidence="4">The sequence shown here is derived from an EMBL/GenBank/DDBJ whole genome shotgun (WGS) entry which is preliminary data.</text>
</comment>
<keyword evidence="3" id="KW-0012">Acyltransferase</keyword>
<organism evidence="4 5">
    <name type="scientific">Natronoglomus mannanivorans</name>
    <dbReference type="NCBI Taxonomy" id="2979990"/>
    <lineage>
        <taxon>Archaea</taxon>
        <taxon>Methanobacteriati</taxon>
        <taxon>Methanobacteriota</taxon>
        <taxon>Stenosarchaea group</taxon>
        <taxon>Halobacteria</taxon>
        <taxon>Halobacteriales</taxon>
        <taxon>Natrialbaceae</taxon>
        <taxon>Natronoglomus</taxon>
    </lineage>
</organism>
<dbReference type="GO" id="GO:0008080">
    <property type="term" value="F:N-acetyltransferase activity"/>
    <property type="evidence" value="ECO:0007669"/>
    <property type="project" value="InterPro"/>
</dbReference>
<protein>
    <submittedName>
        <fullName evidence="4">AAC(3) family N-acetyltransferase</fullName>
    </submittedName>
</protein>
<proteinExistence type="inferred from homology"/>
<dbReference type="SUPFAM" id="SSF110710">
    <property type="entry name" value="TTHA0583/YokD-like"/>
    <property type="match status" value="1"/>
</dbReference>
<sequence>MSEEQAVESVDDPVTVPSLTTDLRELGLEAGDTVLVHSSLSALGWVCGGPPAVVDALQEVVTETGTIVMPTHSGDYSDPTDWSNPPVPDEWEETIRDTMPPYRPAVTPTRVGAIPECFRTYPETHRSDHPTVSFTAWGAEAETVVADHELDSRLGEGSPLARLYELDADVLFLGVGHDTNTSLHLAENRADIPIETVTGGAPILVDGDRKWVEFENIEEDTDDFADLGAAFEREIGLTEGQVGAGTAKLMDQRALVDFAVEWLEANR</sequence>
<dbReference type="RefSeq" id="WP_338004332.1">
    <property type="nucleotide sequence ID" value="NZ_JAOPKA010000008.1"/>
</dbReference>
<name>A0AAP2YZL6_9EURY</name>